<dbReference type="PANTHER" id="PTHR42693">
    <property type="entry name" value="ARYLSULFATASE FAMILY MEMBER"/>
    <property type="match status" value="1"/>
</dbReference>
<dbReference type="InterPro" id="IPR017850">
    <property type="entry name" value="Alkaline_phosphatase_core_sf"/>
</dbReference>
<accession>A0ABU5MS96</accession>
<comment type="similarity">
    <text evidence="1">Belongs to the sulfatase family.</text>
</comment>
<protein>
    <submittedName>
        <fullName evidence="7">Arylsulfatase</fullName>
    </submittedName>
</protein>
<feature type="signal peptide" evidence="5">
    <location>
        <begin position="1"/>
        <end position="21"/>
    </location>
</feature>
<feature type="domain" description="Sulfatase N-terminal" evidence="6">
    <location>
        <begin position="24"/>
        <end position="379"/>
    </location>
</feature>
<dbReference type="PROSITE" id="PS00149">
    <property type="entry name" value="SULFATASE_2"/>
    <property type="match status" value="1"/>
</dbReference>
<evidence type="ECO:0000313" key="7">
    <source>
        <dbReference type="EMBL" id="MDZ8117003.1"/>
    </source>
</evidence>
<evidence type="ECO:0000256" key="5">
    <source>
        <dbReference type="SAM" id="SignalP"/>
    </source>
</evidence>
<dbReference type="InterPro" id="IPR050738">
    <property type="entry name" value="Sulfatase"/>
</dbReference>
<dbReference type="PANTHER" id="PTHR42693:SF53">
    <property type="entry name" value="ENDO-4-O-SULFATASE"/>
    <property type="match status" value="1"/>
</dbReference>
<keyword evidence="2" id="KW-0479">Metal-binding</keyword>
<evidence type="ECO:0000256" key="1">
    <source>
        <dbReference type="ARBA" id="ARBA00008779"/>
    </source>
</evidence>
<dbReference type="SUPFAM" id="SSF53649">
    <property type="entry name" value="Alkaline phosphatase-like"/>
    <property type="match status" value="1"/>
</dbReference>
<dbReference type="Gene3D" id="3.40.720.10">
    <property type="entry name" value="Alkaline Phosphatase, subunit A"/>
    <property type="match status" value="1"/>
</dbReference>
<reference evidence="7 8" key="1">
    <citation type="journal article" date="2024" name="Appl. Environ. Microbiol.">
        <title>Pontiella agarivorans sp. nov., a novel marine anaerobic bacterium capable of degrading macroalgal polysaccharides and fixing nitrogen.</title>
        <authorList>
            <person name="Liu N."/>
            <person name="Kivenson V."/>
            <person name="Peng X."/>
            <person name="Cui Z."/>
            <person name="Lankiewicz T.S."/>
            <person name="Gosselin K.M."/>
            <person name="English C.J."/>
            <person name="Blair E.M."/>
            <person name="O'Malley M.A."/>
            <person name="Valentine D.L."/>
        </authorList>
    </citation>
    <scope>NUCLEOTIDE SEQUENCE [LARGE SCALE GENOMIC DNA]</scope>
    <source>
        <strain evidence="7 8">NLcol2</strain>
    </source>
</reference>
<dbReference type="EMBL" id="JARVCO010000002">
    <property type="protein sequence ID" value="MDZ8117003.1"/>
    <property type="molecule type" value="Genomic_DNA"/>
</dbReference>
<dbReference type="InterPro" id="IPR000917">
    <property type="entry name" value="Sulfatase_N"/>
</dbReference>
<sequence>MGISKFFVMAVIAGMVGSAQAAPPNIVYILADDMGPGDVSAYNTAGKIPTPHIDRIAQEGVRFTDAHSNASICTPTRYGTMTGRYTWRTPRKEGVVGGYTPLMIQPGRMTVSLFLKEQGYRTACVGKWHMGLDWALKPGAKGMKGKKIPGKFVDLTRPITRGPLDVGFDYFFGLTGSMNMFPYAFIDGRNLQGTLEYLPDMDAVNARGFEGAKPGWGAKEFDREKTLGILTKKACSWIRQNAEKPFFLYFPLTSPHSPIVPSENFKGKSGLNGHGDYVLETDWAVGQVLKTLDELNLAENTLVVFTSDNGTSPQAGLKTMQAKGHFTEMQYRGLKGTTWEGGHRVPFVVRWPAGAKRGIVSEQLICSTDLLATCNALLGKTLPADAGEDSVSFLPALKGEKIPGNSSRMIVHHSDKGFFAVRKGKWKLLLDDRGGSSRKNPKDQPVVNAEEILLFDMELDEEESTNLSRQYPEVVMQMKKELASLIRTGRSTPGAAQPTDYADPSVKWKQLAPIREYLK</sequence>
<evidence type="ECO:0000313" key="8">
    <source>
        <dbReference type="Proteomes" id="UP001290861"/>
    </source>
</evidence>
<dbReference type="CDD" id="cd16143">
    <property type="entry name" value="ARS_like"/>
    <property type="match status" value="1"/>
</dbReference>
<evidence type="ECO:0000256" key="3">
    <source>
        <dbReference type="ARBA" id="ARBA00022801"/>
    </source>
</evidence>
<dbReference type="InterPro" id="IPR024607">
    <property type="entry name" value="Sulfatase_CS"/>
</dbReference>
<dbReference type="Proteomes" id="UP001290861">
    <property type="component" value="Unassembled WGS sequence"/>
</dbReference>
<name>A0ABU5MS96_9BACT</name>
<dbReference type="Gene3D" id="3.30.1120.10">
    <property type="match status" value="1"/>
</dbReference>
<feature type="chain" id="PRO_5047337772" evidence="5">
    <location>
        <begin position="22"/>
        <end position="519"/>
    </location>
</feature>
<proteinExistence type="inferred from homology"/>
<keyword evidence="4" id="KW-0106">Calcium</keyword>
<evidence type="ECO:0000259" key="6">
    <source>
        <dbReference type="Pfam" id="PF00884"/>
    </source>
</evidence>
<keyword evidence="5" id="KW-0732">Signal</keyword>
<keyword evidence="3" id="KW-0378">Hydrolase</keyword>
<gene>
    <name evidence="7" type="ORF">P9H32_00060</name>
</gene>
<comment type="caution">
    <text evidence="7">The sequence shown here is derived from an EMBL/GenBank/DDBJ whole genome shotgun (WGS) entry which is preliminary data.</text>
</comment>
<dbReference type="Pfam" id="PF00884">
    <property type="entry name" value="Sulfatase"/>
    <property type="match status" value="1"/>
</dbReference>
<evidence type="ECO:0000256" key="2">
    <source>
        <dbReference type="ARBA" id="ARBA00022723"/>
    </source>
</evidence>
<dbReference type="RefSeq" id="WP_322606809.1">
    <property type="nucleotide sequence ID" value="NZ_JARVCO010000002.1"/>
</dbReference>
<evidence type="ECO:0000256" key="4">
    <source>
        <dbReference type="ARBA" id="ARBA00022837"/>
    </source>
</evidence>
<organism evidence="7 8">
    <name type="scientific">Pontiella agarivorans</name>
    <dbReference type="NCBI Taxonomy" id="3038953"/>
    <lineage>
        <taxon>Bacteria</taxon>
        <taxon>Pseudomonadati</taxon>
        <taxon>Kiritimatiellota</taxon>
        <taxon>Kiritimatiellia</taxon>
        <taxon>Kiritimatiellales</taxon>
        <taxon>Pontiellaceae</taxon>
        <taxon>Pontiella</taxon>
    </lineage>
</organism>
<keyword evidence="8" id="KW-1185">Reference proteome</keyword>